<proteinExistence type="predicted"/>
<comment type="caution">
    <text evidence="2">The sequence shown here is derived from an EMBL/GenBank/DDBJ whole genome shotgun (WGS) entry which is preliminary data.</text>
</comment>
<reference evidence="2 3" key="1">
    <citation type="submission" date="2017-11" db="EMBL/GenBank/DDBJ databases">
        <title>Genome-resolved metagenomics identifies genetic mobility, metabolic interactions, and unexpected diversity in perchlorate-reducing communities.</title>
        <authorList>
            <person name="Barnum T.P."/>
            <person name="Figueroa I.A."/>
            <person name="Carlstrom C.I."/>
            <person name="Lucas L.N."/>
            <person name="Engelbrektson A.L."/>
            <person name="Coates J.D."/>
        </authorList>
    </citation>
    <scope>NUCLEOTIDE SEQUENCE [LARGE SCALE GENOMIC DNA]</scope>
    <source>
        <strain evidence="2">BM301</strain>
    </source>
</reference>
<dbReference type="InterPro" id="IPR041737">
    <property type="entry name" value="SoxW"/>
</dbReference>
<accession>A0A2N6CUH2</accession>
<dbReference type="Proteomes" id="UP000235015">
    <property type="component" value="Unassembled WGS sequence"/>
</dbReference>
<evidence type="ECO:0000313" key="2">
    <source>
        <dbReference type="EMBL" id="PLX60814.1"/>
    </source>
</evidence>
<evidence type="ECO:0000259" key="1">
    <source>
        <dbReference type="Pfam" id="PF13098"/>
    </source>
</evidence>
<dbReference type="STRING" id="1111735.GCA_000428045_01601"/>
<dbReference type="Gene3D" id="3.40.30.10">
    <property type="entry name" value="Glutaredoxin"/>
    <property type="match status" value="1"/>
</dbReference>
<protein>
    <submittedName>
        <fullName evidence="2">DUF255 domain-containing protein</fullName>
    </submittedName>
</protein>
<feature type="domain" description="Thioredoxin-like fold" evidence="1">
    <location>
        <begin position="49"/>
        <end position="152"/>
    </location>
</feature>
<dbReference type="AlphaFoldDB" id="A0A2N6CUH2"/>
<dbReference type="InterPro" id="IPR036249">
    <property type="entry name" value="Thioredoxin-like_sf"/>
</dbReference>
<dbReference type="InterPro" id="IPR012336">
    <property type="entry name" value="Thioredoxin-like_fold"/>
</dbReference>
<dbReference type="SUPFAM" id="SSF52833">
    <property type="entry name" value="Thioredoxin-like"/>
    <property type="match status" value="1"/>
</dbReference>
<dbReference type="EMBL" id="PKUN01000023">
    <property type="protein sequence ID" value="PLX60814.1"/>
    <property type="molecule type" value="Genomic_DNA"/>
</dbReference>
<dbReference type="CDD" id="cd02951">
    <property type="entry name" value="SoxW"/>
    <property type="match status" value="1"/>
</dbReference>
<dbReference type="Pfam" id="PF13098">
    <property type="entry name" value="Thioredoxin_2"/>
    <property type="match status" value="1"/>
</dbReference>
<gene>
    <name evidence="2" type="ORF">C0630_15445</name>
</gene>
<name>A0A2N6CUH2_9GAMM</name>
<sequence>MRPVQRFGLGLVLSLVMLVVQGGVPRDPGNFFDQTLGDFREELETARQSGKKAVLIMFEMDECPFCHRMKQTVLNQPEIQDYFKQHFLVLSVDIEGDVEITDFKGDVTTEKDFAFKGNRVRATPVFAFFDLNGDPIKGARYTGATKGPEEFRWFGEYVVDEVFREMSFTRYKRARLQTQ</sequence>
<organism evidence="2 3">
    <name type="scientific">Sedimenticola selenatireducens</name>
    <dbReference type="NCBI Taxonomy" id="191960"/>
    <lineage>
        <taxon>Bacteria</taxon>
        <taxon>Pseudomonadati</taxon>
        <taxon>Pseudomonadota</taxon>
        <taxon>Gammaproteobacteria</taxon>
        <taxon>Chromatiales</taxon>
        <taxon>Sedimenticolaceae</taxon>
        <taxon>Sedimenticola</taxon>
    </lineage>
</organism>
<evidence type="ECO:0000313" key="3">
    <source>
        <dbReference type="Proteomes" id="UP000235015"/>
    </source>
</evidence>
<dbReference type="RefSeq" id="WP_084610272.1">
    <property type="nucleotide sequence ID" value="NZ_CAXXYC010000004.1"/>
</dbReference>